<protein>
    <submittedName>
        <fullName evidence="2">Autotransporter outer membrane beta-barrel domain-containing protein</fullName>
    </submittedName>
</protein>
<dbReference type="SUPFAM" id="SSF103515">
    <property type="entry name" value="Autotransporter"/>
    <property type="match status" value="1"/>
</dbReference>
<dbReference type="RefSeq" id="WP_346335827.1">
    <property type="nucleotide sequence ID" value="NZ_JBBYXI010000001.1"/>
</dbReference>
<name>A0ABV0BGM9_9HYPH</name>
<dbReference type="InterPro" id="IPR011050">
    <property type="entry name" value="Pectin_lyase_fold/virulence"/>
</dbReference>
<dbReference type="CDD" id="cd01344">
    <property type="entry name" value="PL2_Passenger_AT"/>
    <property type="match status" value="1"/>
</dbReference>
<dbReference type="SMART" id="SM00869">
    <property type="entry name" value="Autotransporter"/>
    <property type="match status" value="1"/>
</dbReference>
<evidence type="ECO:0000313" key="3">
    <source>
        <dbReference type="Proteomes" id="UP001418637"/>
    </source>
</evidence>
<reference evidence="2 3" key="1">
    <citation type="submission" date="2024-04" db="EMBL/GenBank/DDBJ databases">
        <title>A novel species isolated from cricket.</title>
        <authorList>
            <person name="Wang H.-C."/>
        </authorList>
    </citation>
    <scope>NUCLEOTIDE SEQUENCE [LARGE SCALE GENOMIC DNA]</scope>
    <source>
        <strain evidence="2 3">WL0021</strain>
    </source>
</reference>
<dbReference type="PANTHER" id="PTHR35037">
    <property type="entry name" value="C-TERMINAL REGION OF AIDA-LIKE PROTEIN"/>
    <property type="match status" value="1"/>
</dbReference>
<dbReference type="PROSITE" id="PS51208">
    <property type="entry name" value="AUTOTRANSPORTER"/>
    <property type="match status" value="1"/>
</dbReference>
<dbReference type="PANTHER" id="PTHR35037:SF3">
    <property type="entry name" value="C-TERMINAL REGION OF AIDA-LIKE PROTEIN"/>
    <property type="match status" value="1"/>
</dbReference>
<sequence length="759" mass="79393">MIISALGEGACIDITGSTDIRANLSVGRAITTNVTSANPGGIVNINNLDVELTASQGSAGYSIGVGIEPTRGIVNVTGTSKLDISSEGEASGIRSEAGEATLSGPSAHFFITAPVAYGIETISNGSTVTVNNMTADVVGTTSAAVIYNTTNVAAATNDVTINTGTLHSSMDGVVVDGGTLNATLNNVTLTNDSGIAFKVGANATGTYAGSTSLSLNADASQFTGIAMTDALSQFDLLLKNNSSWTVTGDSTLSSLRNENSTVAFSSPANNVFKTLTVTNYTGNNGTLILNTVLGTDASPSDLLVIDGGTATGTTNLVVMNAGGLGALTTGDGILVIETVNGGTTDAGAFVQSSRIAAGAYDYTLVRGGSMSDDNWYLTSAYMPPDEPGGSEEATDNGTVIIPRPNYRPEIALASAIQPIAAEYGYAMLDTLHERVGDTFAIRPFEKAYEERVVRGKNGKRQIVRVPVQPSAESQKWFAGAWGRLFGNRGFQDRGGSFLKNGPKYDYTFGGIQAGLDIYGRETTAGTDKAGIYVGYGNISANVKGAYGGKAGSIDMDAYTIGAYWTHKATQGWYTDAVVQGTWYTTDATSIYGQKLKPDGFGFIASLEGGYSFDLGDGLMLEPQVQLAYQHLSFDSFSDAYGRFSIADGDSLRGRIGARLVKNCDMSDTGNGPRQLTTWLRANIWHEFMGKTKTTVTDTYGLNGVTIPSNLGGTWGEIGAGASMLVSENVTMFATGAYSRSLDNKGREAWDGRLGMTVKW</sequence>
<dbReference type="InterPro" id="IPR051551">
    <property type="entry name" value="Autotransporter_adhesion"/>
</dbReference>
<dbReference type="SUPFAM" id="SSF51126">
    <property type="entry name" value="Pectin lyase-like"/>
    <property type="match status" value="1"/>
</dbReference>
<dbReference type="Pfam" id="PF03797">
    <property type="entry name" value="Autotransporter"/>
    <property type="match status" value="1"/>
</dbReference>
<dbReference type="Pfam" id="PF18883">
    <property type="entry name" value="AC_1"/>
    <property type="match status" value="1"/>
</dbReference>
<dbReference type="EMBL" id="JBBYXI010000001">
    <property type="protein sequence ID" value="MEN3929845.1"/>
    <property type="molecule type" value="Genomic_DNA"/>
</dbReference>
<proteinExistence type="predicted"/>
<dbReference type="Gene3D" id="2.160.20.20">
    <property type="match status" value="1"/>
</dbReference>
<organism evidence="2 3">
    <name type="scientific">Hohaiivirga grylli</name>
    <dbReference type="NCBI Taxonomy" id="3133970"/>
    <lineage>
        <taxon>Bacteria</taxon>
        <taxon>Pseudomonadati</taxon>
        <taxon>Pseudomonadota</taxon>
        <taxon>Alphaproteobacteria</taxon>
        <taxon>Hyphomicrobiales</taxon>
        <taxon>Methylobacteriaceae</taxon>
        <taxon>Hohaiivirga</taxon>
    </lineage>
</organism>
<dbReference type="InterPro" id="IPR006315">
    <property type="entry name" value="OM_autotransptr_brl_dom"/>
</dbReference>
<evidence type="ECO:0000313" key="2">
    <source>
        <dbReference type="EMBL" id="MEN3929845.1"/>
    </source>
</evidence>
<dbReference type="InterPro" id="IPR036709">
    <property type="entry name" value="Autotransporte_beta_dom_sf"/>
</dbReference>
<dbReference type="Proteomes" id="UP001418637">
    <property type="component" value="Unassembled WGS sequence"/>
</dbReference>
<evidence type="ECO:0000259" key="1">
    <source>
        <dbReference type="PROSITE" id="PS51208"/>
    </source>
</evidence>
<dbReference type="InterPro" id="IPR012332">
    <property type="entry name" value="Autotransporter_pectin_lyase_C"/>
</dbReference>
<dbReference type="InterPro" id="IPR043990">
    <property type="entry name" value="AC_1"/>
</dbReference>
<dbReference type="Gene3D" id="2.40.128.130">
    <property type="entry name" value="Autotransporter beta-domain"/>
    <property type="match status" value="1"/>
</dbReference>
<dbReference type="NCBIfam" id="TIGR01414">
    <property type="entry name" value="autotrans_barl"/>
    <property type="match status" value="1"/>
</dbReference>
<dbReference type="InterPro" id="IPR005546">
    <property type="entry name" value="Autotransporte_beta"/>
</dbReference>
<accession>A0ABV0BGM9</accession>
<keyword evidence="3" id="KW-1185">Reference proteome</keyword>
<gene>
    <name evidence="2" type="ORF">WJT86_02060</name>
</gene>
<comment type="caution">
    <text evidence="2">The sequence shown here is derived from an EMBL/GenBank/DDBJ whole genome shotgun (WGS) entry which is preliminary data.</text>
</comment>
<feature type="domain" description="Autotransporter" evidence="1">
    <location>
        <begin position="473"/>
        <end position="759"/>
    </location>
</feature>